<evidence type="ECO:0000256" key="1">
    <source>
        <dbReference type="SAM" id="MobiDB-lite"/>
    </source>
</evidence>
<dbReference type="RefSeq" id="WP_346190052.1">
    <property type="nucleotide sequence ID" value="NZ_BAABRL010000016.1"/>
</dbReference>
<keyword evidence="3" id="KW-1185">Reference proteome</keyword>
<evidence type="ECO:0000313" key="2">
    <source>
        <dbReference type="EMBL" id="GAA5497560.1"/>
    </source>
</evidence>
<feature type="compositionally biased region" description="Basic and acidic residues" evidence="1">
    <location>
        <begin position="58"/>
        <end position="78"/>
    </location>
</feature>
<gene>
    <name evidence="2" type="ORF">Rhal01_03756</name>
</gene>
<comment type="caution">
    <text evidence="2">The sequence shown here is derived from an EMBL/GenBank/DDBJ whole genome shotgun (WGS) entry which is preliminary data.</text>
</comment>
<feature type="compositionally biased region" description="Basic and acidic residues" evidence="1">
    <location>
        <begin position="169"/>
        <end position="182"/>
    </location>
</feature>
<evidence type="ECO:0000313" key="3">
    <source>
        <dbReference type="Proteomes" id="UP001424741"/>
    </source>
</evidence>
<dbReference type="Proteomes" id="UP001424741">
    <property type="component" value="Unassembled WGS sequence"/>
</dbReference>
<accession>A0ABP9V682</accession>
<proteinExistence type="predicted"/>
<reference evidence="2 3" key="1">
    <citation type="submission" date="2024-02" db="EMBL/GenBank/DDBJ databases">
        <title>Rubritalea halochordaticola NBRC 107102.</title>
        <authorList>
            <person name="Ichikawa N."/>
            <person name="Katano-Makiyama Y."/>
            <person name="Hidaka K."/>
        </authorList>
    </citation>
    <scope>NUCLEOTIDE SEQUENCE [LARGE SCALE GENOMIC DNA]</scope>
    <source>
        <strain evidence="2 3">NBRC 107102</strain>
    </source>
</reference>
<feature type="region of interest" description="Disordered" evidence="1">
    <location>
        <begin position="58"/>
        <end position="182"/>
    </location>
</feature>
<name>A0ABP9V682_9BACT</name>
<organism evidence="2 3">
    <name type="scientific">Rubritalea halochordaticola</name>
    <dbReference type="NCBI Taxonomy" id="714537"/>
    <lineage>
        <taxon>Bacteria</taxon>
        <taxon>Pseudomonadati</taxon>
        <taxon>Verrucomicrobiota</taxon>
        <taxon>Verrucomicrobiia</taxon>
        <taxon>Verrucomicrobiales</taxon>
        <taxon>Rubritaleaceae</taxon>
        <taxon>Rubritalea</taxon>
    </lineage>
</organism>
<sequence length="182" mass="19925">MSKTPAAKPLRNPDEGTLTPAYFRWMVAHASDEEFEACYRKSRQTAVRVYADLLQQDTEHAEQDKQEANMLEHDHERQAAGTAGETPQGSIPGGTERAGSTDGAGHTELFTHAEDSPASGEEAEANRPTEDEGGEPAVSLPGESAELEEDLENMHHKTFQKKYGLSKKAYREQAAKGEEVAQ</sequence>
<dbReference type="EMBL" id="BAABRL010000016">
    <property type="protein sequence ID" value="GAA5497560.1"/>
    <property type="molecule type" value="Genomic_DNA"/>
</dbReference>
<protein>
    <submittedName>
        <fullName evidence="2">Uncharacterized protein</fullName>
    </submittedName>
</protein>